<dbReference type="PANTHER" id="PTHR18916">
    <property type="entry name" value="DYNACTIN 1-RELATED MICROTUBULE-BINDING"/>
    <property type="match status" value="1"/>
</dbReference>
<feature type="compositionally biased region" description="Basic and acidic residues" evidence="14">
    <location>
        <begin position="282"/>
        <end position="292"/>
    </location>
</feature>
<dbReference type="Pfam" id="PF12455">
    <property type="entry name" value="Dynactin"/>
    <property type="match status" value="1"/>
</dbReference>
<dbReference type="SMART" id="SM01052">
    <property type="entry name" value="CAP_GLY"/>
    <property type="match status" value="1"/>
</dbReference>
<feature type="region of interest" description="Disordered" evidence="14">
    <location>
        <begin position="1205"/>
        <end position="1236"/>
    </location>
</feature>
<evidence type="ECO:0000256" key="7">
    <source>
        <dbReference type="ARBA" id="ARBA00022701"/>
    </source>
</evidence>
<evidence type="ECO:0000256" key="1">
    <source>
        <dbReference type="ARBA" id="ARBA00004114"/>
    </source>
</evidence>
<keyword evidence="6" id="KW-0132">Cell division</keyword>
<evidence type="ECO:0000259" key="15">
    <source>
        <dbReference type="PROSITE" id="PS50245"/>
    </source>
</evidence>
<keyword evidence="9" id="KW-0243">Dynein</keyword>
<feature type="compositionally biased region" description="Acidic residues" evidence="14">
    <location>
        <begin position="248"/>
        <end position="257"/>
    </location>
</feature>
<accession>A0A165G148</accession>
<evidence type="ECO:0000256" key="8">
    <source>
        <dbReference type="ARBA" id="ARBA00022776"/>
    </source>
</evidence>
<name>A0A165G148_9BASI</name>
<keyword evidence="12" id="KW-0131">Cell cycle</keyword>
<comment type="similarity">
    <text evidence="4">Belongs to the dynactin 150 kDa subunit family.</text>
</comment>
<feature type="region of interest" description="Disordered" evidence="14">
    <location>
        <begin position="80"/>
        <end position="312"/>
    </location>
</feature>
<dbReference type="STRING" id="1353952.A0A165G148"/>
<keyword evidence="8" id="KW-0498">Mitosis</keyword>
<dbReference type="GO" id="GO:0051286">
    <property type="term" value="C:cell tip"/>
    <property type="evidence" value="ECO:0007669"/>
    <property type="project" value="TreeGrafter"/>
</dbReference>
<feature type="compositionally biased region" description="Low complexity" evidence="14">
    <location>
        <begin position="209"/>
        <end position="221"/>
    </location>
</feature>
<feature type="coiled-coil region" evidence="13">
    <location>
        <begin position="365"/>
        <end position="434"/>
    </location>
</feature>
<dbReference type="InParanoid" id="A0A165G148"/>
<keyword evidence="11" id="KW-0206">Cytoskeleton</keyword>
<protein>
    <recommendedName>
        <fullName evidence="15">CAP-Gly domain-containing protein</fullName>
    </recommendedName>
</protein>
<keyword evidence="17" id="KW-1185">Reference proteome</keyword>
<evidence type="ECO:0000256" key="11">
    <source>
        <dbReference type="ARBA" id="ARBA00023212"/>
    </source>
</evidence>
<dbReference type="OrthoDB" id="2130750at2759"/>
<feature type="compositionally biased region" description="Polar residues" evidence="14">
    <location>
        <begin position="136"/>
        <end position="160"/>
    </location>
</feature>
<evidence type="ECO:0000256" key="2">
    <source>
        <dbReference type="ARBA" id="ARBA00004186"/>
    </source>
</evidence>
<dbReference type="PROSITE" id="PS50245">
    <property type="entry name" value="CAP_GLY_2"/>
    <property type="match status" value="1"/>
</dbReference>
<feature type="domain" description="CAP-Gly" evidence="15">
    <location>
        <begin position="28"/>
        <end position="70"/>
    </location>
</feature>
<evidence type="ECO:0000313" key="16">
    <source>
        <dbReference type="EMBL" id="KZT57469.1"/>
    </source>
</evidence>
<evidence type="ECO:0000256" key="9">
    <source>
        <dbReference type="ARBA" id="ARBA00023017"/>
    </source>
</evidence>
<dbReference type="GO" id="GO:0000132">
    <property type="term" value="P:establishment of mitotic spindle orientation"/>
    <property type="evidence" value="ECO:0007669"/>
    <property type="project" value="TreeGrafter"/>
</dbReference>
<evidence type="ECO:0000313" key="17">
    <source>
        <dbReference type="Proteomes" id="UP000076842"/>
    </source>
</evidence>
<keyword evidence="10 13" id="KW-0175">Coiled coil</keyword>
<dbReference type="GO" id="GO:0030286">
    <property type="term" value="C:dynein complex"/>
    <property type="evidence" value="ECO:0007669"/>
    <property type="project" value="UniProtKB-KW"/>
</dbReference>
<evidence type="ECO:0000256" key="5">
    <source>
        <dbReference type="ARBA" id="ARBA00022490"/>
    </source>
</evidence>
<dbReference type="PROSITE" id="PS00845">
    <property type="entry name" value="CAP_GLY_1"/>
    <property type="match status" value="1"/>
</dbReference>
<feature type="coiled-coil region" evidence="13">
    <location>
        <begin position="1087"/>
        <end position="1142"/>
    </location>
</feature>
<dbReference type="GO" id="GO:0000743">
    <property type="term" value="P:nuclear migration involved in conjugation with cellular fusion"/>
    <property type="evidence" value="ECO:0007669"/>
    <property type="project" value="TreeGrafter"/>
</dbReference>
<evidence type="ECO:0000256" key="12">
    <source>
        <dbReference type="ARBA" id="ARBA00023306"/>
    </source>
</evidence>
<dbReference type="GO" id="GO:0005819">
    <property type="term" value="C:spindle"/>
    <property type="evidence" value="ECO:0007669"/>
    <property type="project" value="UniProtKB-SubCell"/>
</dbReference>
<evidence type="ECO:0000256" key="10">
    <source>
        <dbReference type="ARBA" id="ARBA00023054"/>
    </source>
</evidence>
<feature type="compositionally biased region" description="Pro residues" evidence="14">
    <location>
        <begin position="180"/>
        <end position="196"/>
    </location>
</feature>
<dbReference type="GO" id="GO:0051301">
    <property type="term" value="P:cell division"/>
    <property type="evidence" value="ECO:0007669"/>
    <property type="project" value="UniProtKB-KW"/>
</dbReference>
<evidence type="ECO:0000256" key="13">
    <source>
        <dbReference type="SAM" id="Coils"/>
    </source>
</evidence>
<feature type="region of interest" description="Disordered" evidence="14">
    <location>
        <begin position="437"/>
        <end position="457"/>
    </location>
</feature>
<dbReference type="GO" id="GO:0005814">
    <property type="term" value="C:centriole"/>
    <property type="evidence" value="ECO:0007669"/>
    <property type="project" value="UniProtKB-SubCell"/>
</dbReference>
<evidence type="ECO:0000256" key="3">
    <source>
        <dbReference type="ARBA" id="ARBA00004544"/>
    </source>
</evidence>
<feature type="coiled-coil region" evidence="13">
    <location>
        <begin position="463"/>
        <end position="633"/>
    </location>
</feature>
<dbReference type="PANTHER" id="PTHR18916:SF6">
    <property type="entry name" value="DYNACTIN SUBUNIT 1"/>
    <property type="match status" value="1"/>
</dbReference>
<gene>
    <name evidence="16" type="ORF">CALCODRAFT_483146</name>
</gene>
<keyword evidence="7" id="KW-0493">Microtubule</keyword>
<dbReference type="EMBL" id="KV423963">
    <property type="protein sequence ID" value="KZT57469.1"/>
    <property type="molecule type" value="Genomic_DNA"/>
</dbReference>
<dbReference type="Proteomes" id="UP000076842">
    <property type="component" value="Unassembled WGS sequence"/>
</dbReference>
<dbReference type="InterPro" id="IPR036859">
    <property type="entry name" value="CAP-Gly_dom_sf"/>
</dbReference>
<evidence type="ECO:0000256" key="6">
    <source>
        <dbReference type="ARBA" id="ARBA00022618"/>
    </source>
</evidence>
<feature type="compositionally biased region" description="Low complexity" evidence="14">
    <location>
        <begin position="87"/>
        <end position="127"/>
    </location>
</feature>
<dbReference type="InterPro" id="IPR000938">
    <property type="entry name" value="CAP-Gly_domain"/>
</dbReference>
<comment type="subcellular location">
    <subcellularLocation>
        <location evidence="3">Cytoplasm</location>
        <location evidence="3">Cell cortex</location>
    </subcellularLocation>
    <subcellularLocation>
        <location evidence="1">Cytoplasm</location>
        <location evidence="1">Cytoskeleton</location>
        <location evidence="1">Microtubule organizing center</location>
        <location evidence="1">Centrosome</location>
        <location evidence="1">Centriole</location>
    </subcellularLocation>
    <subcellularLocation>
        <location evidence="2">Cytoplasm</location>
        <location evidence="2">Cytoskeleton</location>
        <location evidence="2">Spindle</location>
    </subcellularLocation>
</comment>
<dbReference type="GO" id="GO:0005874">
    <property type="term" value="C:microtubule"/>
    <property type="evidence" value="ECO:0007669"/>
    <property type="project" value="UniProtKB-KW"/>
</dbReference>
<organism evidence="16 17">
    <name type="scientific">Calocera cornea HHB12733</name>
    <dbReference type="NCBI Taxonomy" id="1353952"/>
    <lineage>
        <taxon>Eukaryota</taxon>
        <taxon>Fungi</taxon>
        <taxon>Dikarya</taxon>
        <taxon>Basidiomycota</taxon>
        <taxon>Agaricomycotina</taxon>
        <taxon>Dacrymycetes</taxon>
        <taxon>Dacrymycetales</taxon>
        <taxon>Dacrymycetaceae</taxon>
        <taxon>Calocera</taxon>
    </lineage>
</organism>
<proteinExistence type="inferred from homology"/>
<evidence type="ECO:0000256" key="14">
    <source>
        <dbReference type="SAM" id="MobiDB-lite"/>
    </source>
</evidence>
<reference evidence="16 17" key="1">
    <citation type="journal article" date="2016" name="Mol. Biol. Evol.">
        <title>Comparative Genomics of Early-Diverging Mushroom-Forming Fungi Provides Insights into the Origins of Lignocellulose Decay Capabilities.</title>
        <authorList>
            <person name="Nagy L.G."/>
            <person name="Riley R."/>
            <person name="Tritt A."/>
            <person name="Adam C."/>
            <person name="Daum C."/>
            <person name="Floudas D."/>
            <person name="Sun H."/>
            <person name="Yadav J.S."/>
            <person name="Pangilinan J."/>
            <person name="Larsson K.H."/>
            <person name="Matsuura K."/>
            <person name="Barry K."/>
            <person name="Labutti K."/>
            <person name="Kuo R."/>
            <person name="Ohm R.A."/>
            <person name="Bhattacharya S.S."/>
            <person name="Shirouzu T."/>
            <person name="Yoshinaga Y."/>
            <person name="Martin F.M."/>
            <person name="Grigoriev I.V."/>
            <person name="Hibbett D.S."/>
        </authorList>
    </citation>
    <scope>NUCLEOTIDE SEQUENCE [LARGE SCALE GENOMIC DNA]</scope>
    <source>
        <strain evidence="16 17">HHB12733</strain>
    </source>
</reference>
<sequence length="1314" mass="145482">MPPVPPPDLQVNSLVQVTAGRGRVRFVGLPSFAPGKWIGVELFDQNGKNDGSVDGVRYFSCEPGHGVFVRSAQVKLLEETAPAQPLSRTTSRPASRTAAPPPSAMRTTLAPRTSSAGSTGSTSTPTRLGAPPSLARTLSNQSISRTQSAQTLSRPSSTSVGLKPQRTSSSSSLASRAASPPKPVSARPPPTLPRPTPISRLSGPTASSRRLTLQTPLTTRTAPSLSTPISAPPAKIQEESLSAIPPPDDYELEDDVPLEQTPQAPARPAHSPVLRRVNHSPVSERERMRSEEMPYTAQVQRSPSPPPAHHRELEELRVKVRVLEVKRADDSGRIRELESRLADAEQFVALRPKLQAKLTSQQTDLVDLRRTVKDLSVEKDSLEARLQEQSEQLEMSLLDKEVAEERAEAAEAEVEELKEQLAESEVERDVLREERALAESGEEGHVAPSGDGGEEEGKRTLAYVQLEKHNERLKEALLKLRDIAQESEREQRKKINELEREVASVEDLQSQYEMALSKLENAEAQIDDLKAQLDASLGAEDMVMQLTERVMSLSEELAEKDITIEDYETLKELNEELEETHLETEKQLQEDLDARSSELRAALGQIESQQDTMMDYEHALQQFREAMATLTSDNDYLRSRLSTQDTESQALNTHSQAVLAANMKLQSTVAKNQTKNIDLELRRLDAAQAKEHLQIVQLFLPQAYFEGDADATACYLFFSRLAYKADLINAVVAQKYNLPESLIENVSESLVGVCEMRGRIAHLSGLCRRFVAVLKRCDPDIFIKAGSLFPEIAGMEKRLDMHIERLRREEFREEDCVSDVSKMLAQFEHLAETFFAGFHFALGEQELDLATSVDYDLDTFMASLGLVQQALSSATEDEGKLYDLEQDDVVYEPLNSVLGQARSARTAIRKIIARIQDLVNDKAALRSNLIPTLGGLTEHMSKTIDFGIQLAQRVSMYVMDIRDSKGVLHLSQIVSMIRTVANEALGKQNASWDAVSETLSEMASEAAAFLPVTLEAESILRITGNAPWIARVEEIRAKAAVNLEAEREVSLLKEQTGELQRVIKTKDQIIQEGGVKMELMDRRMESLKKQAEVIANLESELGKLRKSEASYQESLEQIQAELDAAEQENAKLKANGASADRSFNLGDGDPILAEGTLETSQLLEQIDSLKGALRFLRSENSYLKGQGLLKELNSLPPLEPILSSRTSVPGISAPPSLVADTSVDSDDESDRPVTPPSVRTLAEATKHLYSDVLTHATSARVVDLSKMKPDDGLKWKRRKDTPAYQLAERRRQRDVLERKVKGLLTRATATLHTV</sequence>
<dbReference type="InterPro" id="IPR022157">
    <property type="entry name" value="Dynactin"/>
</dbReference>
<keyword evidence="5" id="KW-0963">Cytoplasm</keyword>
<feature type="compositionally biased region" description="Low complexity" evidence="14">
    <location>
        <begin position="168"/>
        <end position="179"/>
    </location>
</feature>
<dbReference type="Pfam" id="PF01302">
    <property type="entry name" value="CAP_GLY"/>
    <property type="match status" value="1"/>
</dbReference>
<evidence type="ECO:0000256" key="4">
    <source>
        <dbReference type="ARBA" id="ARBA00011010"/>
    </source>
</evidence>
<dbReference type="GO" id="GO:0005816">
    <property type="term" value="C:spindle pole body"/>
    <property type="evidence" value="ECO:0007669"/>
    <property type="project" value="TreeGrafter"/>
</dbReference>
<dbReference type="Gene3D" id="2.30.30.190">
    <property type="entry name" value="CAP Gly-rich-like domain"/>
    <property type="match status" value="1"/>
</dbReference>
<dbReference type="SUPFAM" id="SSF74924">
    <property type="entry name" value="Cap-Gly domain"/>
    <property type="match status" value="1"/>
</dbReference>